<feature type="domain" description="Aminoacyl-tRNA synthetase class Ia" evidence="17">
    <location>
        <begin position="12"/>
        <end position="635"/>
    </location>
</feature>
<comment type="subcellular location">
    <subcellularLocation>
        <location evidence="2">Cytoplasm</location>
    </subcellularLocation>
</comment>
<evidence type="ECO:0000259" key="18">
    <source>
        <dbReference type="Pfam" id="PF08264"/>
    </source>
</evidence>
<dbReference type="NCBIfam" id="TIGR00392">
    <property type="entry name" value="ileS"/>
    <property type="match status" value="1"/>
</dbReference>
<evidence type="ECO:0000256" key="10">
    <source>
        <dbReference type="ARBA" id="ARBA00022833"/>
    </source>
</evidence>
<evidence type="ECO:0000256" key="5">
    <source>
        <dbReference type="ARBA" id="ARBA00013165"/>
    </source>
</evidence>
<dbReference type="Pfam" id="PF00133">
    <property type="entry name" value="tRNA-synt_1"/>
    <property type="match status" value="1"/>
</dbReference>
<dbReference type="GO" id="GO:0005524">
    <property type="term" value="F:ATP binding"/>
    <property type="evidence" value="ECO:0007669"/>
    <property type="project" value="UniProtKB-KW"/>
</dbReference>
<evidence type="ECO:0000256" key="16">
    <source>
        <dbReference type="NCBIfam" id="TIGR00392"/>
    </source>
</evidence>
<evidence type="ECO:0000256" key="12">
    <source>
        <dbReference type="ARBA" id="ARBA00022917"/>
    </source>
</evidence>
<evidence type="ECO:0000313" key="20">
    <source>
        <dbReference type="Proteomes" id="UP000176329"/>
    </source>
</evidence>
<dbReference type="InterPro" id="IPR002301">
    <property type="entry name" value="Ile-tRNA-ligase"/>
</dbReference>
<evidence type="ECO:0000256" key="9">
    <source>
        <dbReference type="ARBA" id="ARBA00022741"/>
    </source>
</evidence>
<keyword evidence="11" id="KW-0067">ATP-binding</keyword>
<gene>
    <name evidence="19" type="ORF">A2848_01700</name>
</gene>
<dbReference type="Pfam" id="PF08264">
    <property type="entry name" value="Anticodon_1"/>
    <property type="match status" value="1"/>
</dbReference>
<sequence>MPTPKFPELEVQMLARWEAEKLFEKTSEKNRDGKPFVFFEGPPTANGRPGVHHMLPRAFKDVVPRFQSMRGRRVDRKGGWDTHGLPVELQVEKALGISGKGQIENLVAGDARASIIEFNKKCKESVWEFLDDWIKMSHRMGYWVDTDNAYVTYTNDYIESLWSVLKRVHARGLLYQGHKVVPHCPRCGTALSSHEVAQGYKTVTDESVFVKFKLVGEEKTFLLGWTTTPWTLPGNVALAVGDTIEYVRVRVGDEQYVLAEALVEKVFEGAQQEVIAQMKGTALVGLAYEPLFSFLAGEIKPEERANAFKVYAADFVTTTDGTGIVHTAVMYGEDDYQLGHKIGLPKLHTVGEDGKFLSFVTPWAGKFVKSETVEQEAIANLRERGLLLRSEKYEHEYPFCWRCATPLLYYAKDSWFIKMSELSGELQARNATVHWVPEHIRDGRFGEWLKNVKDWAISRERYWGTPLPIWKCNACAAFDVLGSIAEIKEKGMVAPDDLHRPFVDDISYACDCGGVKSRVKEVADCWFDSGAMFVAQWGYQWGIAGEAKKNFESHYPADYISEAIDQTRGWFYTLLACATLLELPAPYKNVVCLSHILDAKGQKMSKSKGNVVDPWKMFEEYGADAVRFHLYSMSQPGDPKLFDTKGVDDVVKKVFLIMWNVLEFYKLYSDTVASERNTIHPLDSWLEARLQKTVNYVTEQLELSESTNASRELAAFVTDLSTWYVRRSRGRFKNGGADAAAAAAMLRHTLITVSKLFAPFTPMIADAVHREIVGADKSVHLEEWPAVGEVNESALANMELIRALVTQALEQRAKSGIPIRQVLGKLTVPQSAAPLASLFEILQEEVNVESIELGDALALDIEITPELREKGMVRELVRHINATRKERGLKPGESITFTMQCAPEFQALVERNSAAITAATASTIVFAQNDQTQAQKIEIGEFICFIA</sequence>
<dbReference type="FunFam" id="3.40.50.620:FF:000075">
    <property type="entry name" value="Isoleucine--tRNA ligase"/>
    <property type="match status" value="1"/>
</dbReference>
<proteinExistence type="inferred from homology"/>
<dbReference type="GO" id="GO:0046872">
    <property type="term" value="F:metal ion binding"/>
    <property type="evidence" value="ECO:0007669"/>
    <property type="project" value="UniProtKB-KW"/>
</dbReference>
<dbReference type="FunFam" id="3.40.50.620:FF:000063">
    <property type="entry name" value="Isoleucine--tRNA ligase"/>
    <property type="match status" value="1"/>
</dbReference>
<dbReference type="InterPro" id="IPR009080">
    <property type="entry name" value="tRNAsynth_Ia_anticodon-bd"/>
</dbReference>
<organism evidence="19 20">
    <name type="scientific">Candidatus Magasanikbacteria bacterium RIFCSPHIGHO2_01_FULL_50_8</name>
    <dbReference type="NCBI Taxonomy" id="1798674"/>
    <lineage>
        <taxon>Bacteria</taxon>
        <taxon>Candidatus Magasanikiibacteriota</taxon>
    </lineage>
</organism>
<dbReference type="Gene3D" id="1.10.730.10">
    <property type="entry name" value="Isoleucyl-tRNA Synthetase, Domain 1"/>
    <property type="match status" value="1"/>
</dbReference>
<dbReference type="GO" id="GO:0002161">
    <property type="term" value="F:aminoacyl-tRNA deacylase activity"/>
    <property type="evidence" value="ECO:0007669"/>
    <property type="project" value="InterPro"/>
</dbReference>
<comment type="similarity">
    <text evidence="3">Belongs to the class-I aminoacyl-tRNA synthetase family. IleS type 2 subfamily.</text>
</comment>
<protein>
    <recommendedName>
        <fullName evidence="5 16">Isoleucine--tRNA ligase</fullName>
        <ecNumber evidence="5 16">6.1.1.5</ecNumber>
    </recommendedName>
</protein>
<evidence type="ECO:0000256" key="13">
    <source>
        <dbReference type="ARBA" id="ARBA00023146"/>
    </source>
</evidence>
<evidence type="ECO:0000256" key="15">
    <source>
        <dbReference type="ARBA" id="ARBA00048359"/>
    </source>
</evidence>
<evidence type="ECO:0000256" key="7">
    <source>
        <dbReference type="ARBA" id="ARBA00022598"/>
    </source>
</evidence>
<evidence type="ECO:0000256" key="8">
    <source>
        <dbReference type="ARBA" id="ARBA00022723"/>
    </source>
</evidence>
<dbReference type="AlphaFoldDB" id="A0A1F6LVJ2"/>
<evidence type="ECO:0000256" key="4">
    <source>
        <dbReference type="ARBA" id="ARBA00011245"/>
    </source>
</evidence>
<dbReference type="PRINTS" id="PR00984">
    <property type="entry name" value="TRNASYNTHILE"/>
</dbReference>
<name>A0A1F6LVJ2_9BACT</name>
<accession>A0A1F6LVJ2</accession>
<evidence type="ECO:0000313" key="19">
    <source>
        <dbReference type="EMBL" id="OGH63368.1"/>
    </source>
</evidence>
<keyword evidence="6" id="KW-0963">Cytoplasm</keyword>
<keyword evidence="12" id="KW-0648">Protein biosynthesis</keyword>
<dbReference type="SUPFAM" id="SSF52374">
    <property type="entry name" value="Nucleotidylyl transferase"/>
    <property type="match status" value="1"/>
</dbReference>
<dbReference type="GO" id="GO:0004822">
    <property type="term" value="F:isoleucine-tRNA ligase activity"/>
    <property type="evidence" value="ECO:0007669"/>
    <property type="project" value="UniProtKB-UniRule"/>
</dbReference>
<dbReference type="SUPFAM" id="SSF47323">
    <property type="entry name" value="Anticodon-binding domain of a subclass of class I aminoacyl-tRNA synthetases"/>
    <property type="match status" value="1"/>
</dbReference>
<comment type="cofactor">
    <cofactor evidence="1">
        <name>Zn(2+)</name>
        <dbReference type="ChEBI" id="CHEBI:29105"/>
    </cofactor>
</comment>
<dbReference type="EMBL" id="MFPV01000005">
    <property type="protein sequence ID" value="OGH63368.1"/>
    <property type="molecule type" value="Genomic_DNA"/>
</dbReference>
<comment type="caution">
    <text evidence="19">The sequence shown here is derived from an EMBL/GenBank/DDBJ whole genome shotgun (WGS) entry which is preliminary data.</text>
</comment>
<dbReference type="PANTHER" id="PTHR42780:SF1">
    <property type="entry name" value="ISOLEUCINE--TRNA LIGASE, CYTOPLASMIC"/>
    <property type="match status" value="1"/>
</dbReference>
<dbReference type="InterPro" id="IPR002300">
    <property type="entry name" value="aa-tRNA-synth_Ia"/>
</dbReference>
<evidence type="ECO:0000256" key="6">
    <source>
        <dbReference type="ARBA" id="ARBA00022490"/>
    </source>
</evidence>
<dbReference type="Gene3D" id="3.40.50.620">
    <property type="entry name" value="HUPs"/>
    <property type="match status" value="2"/>
</dbReference>
<keyword evidence="13" id="KW-0030">Aminoacyl-tRNA synthetase</keyword>
<dbReference type="InterPro" id="IPR023586">
    <property type="entry name" value="Ile-tRNA-ligase_type2"/>
</dbReference>
<dbReference type="InterPro" id="IPR009008">
    <property type="entry name" value="Val/Leu/Ile-tRNA-synth_edit"/>
</dbReference>
<dbReference type="GO" id="GO:0006428">
    <property type="term" value="P:isoleucyl-tRNA aminoacylation"/>
    <property type="evidence" value="ECO:0007669"/>
    <property type="project" value="UniProtKB-UniRule"/>
</dbReference>
<dbReference type="InterPro" id="IPR013155">
    <property type="entry name" value="M/V/L/I-tRNA-synth_anticd-bd"/>
</dbReference>
<keyword evidence="7" id="KW-0436">Ligase</keyword>
<comment type="catalytic activity">
    <reaction evidence="15">
        <text>tRNA(Ile) + L-isoleucine + ATP = L-isoleucyl-tRNA(Ile) + AMP + diphosphate</text>
        <dbReference type="Rhea" id="RHEA:11060"/>
        <dbReference type="Rhea" id="RHEA-COMP:9666"/>
        <dbReference type="Rhea" id="RHEA-COMP:9695"/>
        <dbReference type="ChEBI" id="CHEBI:30616"/>
        <dbReference type="ChEBI" id="CHEBI:33019"/>
        <dbReference type="ChEBI" id="CHEBI:58045"/>
        <dbReference type="ChEBI" id="CHEBI:78442"/>
        <dbReference type="ChEBI" id="CHEBI:78528"/>
        <dbReference type="ChEBI" id="CHEBI:456215"/>
        <dbReference type="EC" id="6.1.1.5"/>
    </reaction>
</comment>
<reference evidence="19 20" key="1">
    <citation type="journal article" date="2016" name="Nat. Commun.">
        <title>Thousands of microbial genomes shed light on interconnected biogeochemical processes in an aquifer system.</title>
        <authorList>
            <person name="Anantharaman K."/>
            <person name="Brown C.T."/>
            <person name="Hug L.A."/>
            <person name="Sharon I."/>
            <person name="Castelle C.J."/>
            <person name="Probst A.J."/>
            <person name="Thomas B.C."/>
            <person name="Singh A."/>
            <person name="Wilkins M.J."/>
            <person name="Karaoz U."/>
            <person name="Brodie E.L."/>
            <person name="Williams K.H."/>
            <person name="Hubbard S.S."/>
            <person name="Banfield J.F."/>
        </authorList>
    </citation>
    <scope>NUCLEOTIDE SEQUENCE [LARGE SCALE GENOMIC DNA]</scope>
</reference>
<evidence type="ECO:0000256" key="3">
    <source>
        <dbReference type="ARBA" id="ARBA00007078"/>
    </source>
</evidence>
<dbReference type="InterPro" id="IPR014729">
    <property type="entry name" value="Rossmann-like_a/b/a_fold"/>
</dbReference>
<keyword evidence="8" id="KW-0479">Metal-binding</keyword>
<evidence type="ECO:0000256" key="2">
    <source>
        <dbReference type="ARBA" id="ARBA00004496"/>
    </source>
</evidence>
<dbReference type="EC" id="6.1.1.5" evidence="5 16"/>
<comment type="subunit">
    <text evidence="4">Monomer.</text>
</comment>
<comment type="function">
    <text evidence="14">Catalyzes the attachment of isoleucine to tRNA(Ile). As IleRS can inadvertently accommodate and process structurally similar amino acids such as valine, to avoid such errors it has two additional distinct tRNA(Ile)-dependent editing activities. One activity is designated as 'pretransfer' editing and involves the hydrolysis of activated Val-AMP. The other activity is designated 'posttransfer' editing and involves deacylation of mischarged Val-tRNA(Ile).</text>
</comment>
<keyword evidence="10" id="KW-0862">Zinc</keyword>
<evidence type="ECO:0000259" key="17">
    <source>
        <dbReference type="Pfam" id="PF00133"/>
    </source>
</evidence>
<evidence type="ECO:0000256" key="11">
    <source>
        <dbReference type="ARBA" id="ARBA00022840"/>
    </source>
</evidence>
<dbReference type="Proteomes" id="UP000176329">
    <property type="component" value="Unassembled WGS sequence"/>
</dbReference>
<feature type="domain" description="Methionyl/Valyl/Leucyl/Isoleucyl-tRNA synthetase anticodon-binding" evidence="18">
    <location>
        <begin position="683"/>
        <end position="821"/>
    </location>
</feature>
<dbReference type="PANTHER" id="PTHR42780">
    <property type="entry name" value="SOLEUCYL-TRNA SYNTHETASE"/>
    <property type="match status" value="1"/>
</dbReference>
<evidence type="ECO:0000256" key="14">
    <source>
        <dbReference type="ARBA" id="ARBA00025217"/>
    </source>
</evidence>
<dbReference type="GO" id="GO:0005737">
    <property type="term" value="C:cytoplasm"/>
    <property type="evidence" value="ECO:0007669"/>
    <property type="project" value="UniProtKB-SubCell"/>
</dbReference>
<dbReference type="SUPFAM" id="SSF50677">
    <property type="entry name" value="ValRS/IleRS/LeuRS editing domain"/>
    <property type="match status" value="1"/>
</dbReference>
<dbReference type="Pfam" id="PF19302">
    <property type="entry name" value="DUF5915"/>
    <property type="match status" value="1"/>
</dbReference>
<evidence type="ECO:0000256" key="1">
    <source>
        <dbReference type="ARBA" id="ARBA00001947"/>
    </source>
</evidence>
<keyword evidence="9" id="KW-0547">Nucleotide-binding</keyword>
<dbReference type="CDD" id="cd00818">
    <property type="entry name" value="IleRS_core"/>
    <property type="match status" value="1"/>
</dbReference>